<organism evidence="7 8">
    <name type="scientific">Bacillus mesophilus</name>
    <dbReference type="NCBI Taxonomy" id="1808955"/>
    <lineage>
        <taxon>Bacteria</taxon>
        <taxon>Bacillati</taxon>
        <taxon>Bacillota</taxon>
        <taxon>Bacilli</taxon>
        <taxon>Bacillales</taxon>
        <taxon>Bacillaceae</taxon>
        <taxon>Bacillus</taxon>
    </lineage>
</organism>
<keyword evidence="2 5" id="KW-0500">Molybdenum</keyword>
<dbReference type="FunFam" id="3.40.190.10:FF:000035">
    <property type="entry name" value="Molybdate ABC transporter substrate-binding protein"/>
    <property type="match status" value="1"/>
</dbReference>
<evidence type="ECO:0000256" key="6">
    <source>
        <dbReference type="SAM" id="SignalP"/>
    </source>
</evidence>
<protein>
    <submittedName>
        <fullName evidence="7">Molybdate ABC transporter substrate-binding protein</fullName>
    </submittedName>
</protein>
<reference evidence="7 8" key="1">
    <citation type="submission" date="2020-02" db="EMBL/GenBank/DDBJ databases">
        <title>Bacillus aquiflavi sp. nov., isolated from yellow water of strong flavor Chinese baijiu in Yibin region of China.</title>
        <authorList>
            <person name="Xie J."/>
        </authorList>
    </citation>
    <scope>NUCLEOTIDE SEQUENCE [LARGE SCALE GENOMIC DNA]</scope>
    <source>
        <strain evidence="7 8">SA4</strain>
    </source>
</reference>
<evidence type="ECO:0000256" key="5">
    <source>
        <dbReference type="PIRSR" id="PIRSR004846-1"/>
    </source>
</evidence>
<dbReference type="EMBL" id="JAAIWM010000010">
    <property type="protein sequence ID" value="NEY73858.1"/>
    <property type="molecule type" value="Genomic_DNA"/>
</dbReference>
<dbReference type="AlphaFoldDB" id="A0A6M0QEV2"/>
<keyword evidence="3 5" id="KW-0479">Metal-binding</keyword>
<dbReference type="PIRSF" id="PIRSF004846">
    <property type="entry name" value="ModA"/>
    <property type="match status" value="1"/>
</dbReference>
<evidence type="ECO:0000256" key="1">
    <source>
        <dbReference type="ARBA" id="ARBA00009175"/>
    </source>
</evidence>
<dbReference type="PROSITE" id="PS51257">
    <property type="entry name" value="PROKAR_LIPOPROTEIN"/>
    <property type="match status" value="1"/>
</dbReference>
<keyword evidence="4 6" id="KW-0732">Signal</keyword>
<dbReference type="Proteomes" id="UP000481043">
    <property type="component" value="Unassembled WGS sequence"/>
</dbReference>
<feature type="binding site" evidence="5">
    <location>
        <position position="193"/>
    </location>
    <ligand>
        <name>molybdate</name>
        <dbReference type="ChEBI" id="CHEBI:36264"/>
    </ligand>
</feature>
<keyword evidence="8" id="KW-1185">Reference proteome</keyword>
<feature type="binding site" evidence="5">
    <location>
        <position position="69"/>
    </location>
    <ligand>
        <name>molybdate</name>
        <dbReference type="ChEBI" id="CHEBI:36264"/>
    </ligand>
</feature>
<dbReference type="Gene3D" id="3.40.190.10">
    <property type="entry name" value="Periplasmic binding protein-like II"/>
    <property type="match status" value="2"/>
</dbReference>
<dbReference type="NCBIfam" id="TIGR01256">
    <property type="entry name" value="modA"/>
    <property type="match status" value="1"/>
</dbReference>
<dbReference type="GO" id="GO:0015689">
    <property type="term" value="P:molybdate ion transport"/>
    <property type="evidence" value="ECO:0007669"/>
    <property type="project" value="InterPro"/>
</dbReference>
<accession>A0A6M0QEV2</accession>
<feature type="binding site" evidence="5">
    <location>
        <position position="175"/>
    </location>
    <ligand>
        <name>molybdate</name>
        <dbReference type="ChEBI" id="CHEBI:36264"/>
    </ligand>
</feature>
<comment type="similarity">
    <text evidence="1">Belongs to the bacterial solute-binding protein ModA family.</text>
</comment>
<evidence type="ECO:0000313" key="7">
    <source>
        <dbReference type="EMBL" id="NEY73858.1"/>
    </source>
</evidence>
<sequence>MTNQLYRLLFLLCFSSLVLLTGCSSNKEDQQVELTISAAASLAEALAEVKATFEKENPTIKINYSFGSSGSLQEQIIQGAPVDLFISAAEDKFVTLVEEDLIKKEDSSILLTNELVLISSKETEDLHSFQDLLNAERISIGIPESVPAGQYAKEVLEAEDLWNLIQEKIVFAKDVRQVLTYVETKNVDAGIVYHTDALLSENVKIVSVAEKKSHSPIVYPLGILSSSAHKLETRKFYEYLQSKGALMIFEKYGFSTVEGNS</sequence>
<dbReference type="InterPro" id="IPR005950">
    <property type="entry name" value="ModA"/>
</dbReference>
<dbReference type="GO" id="GO:0030973">
    <property type="term" value="F:molybdate ion binding"/>
    <property type="evidence" value="ECO:0007669"/>
    <property type="project" value="TreeGrafter"/>
</dbReference>
<evidence type="ECO:0000313" key="8">
    <source>
        <dbReference type="Proteomes" id="UP000481043"/>
    </source>
</evidence>
<dbReference type="PANTHER" id="PTHR30632">
    <property type="entry name" value="MOLYBDATE-BINDING PERIPLASMIC PROTEIN"/>
    <property type="match status" value="1"/>
</dbReference>
<evidence type="ECO:0000256" key="3">
    <source>
        <dbReference type="ARBA" id="ARBA00022723"/>
    </source>
</evidence>
<dbReference type="RefSeq" id="WP_163181767.1">
    <property type="nucleotide sequence ID" value="NZ_JAAIWM010000010.1"/>
</dbReference>
<dbReference type="Pfam" id="PF13531">
    <property type="entry name" value="SBP_bac_11"/>
    <property type="match status" value="1"/>
</dbReference>
<comment type="caution">
    <text evidence="7">The sequence shown here is derived from an EMBL/GenBank/DDBJ whole genome shotgun (WGS) entry which is preliminary data.</text>
</comment>
<dbReference type="SUPFAM" id="SSF53850">
    <property type="entry name" value="Periplasmic binding protein-like II"/>
    <property type="match status" value="1"/>
</dbReference>
<feature type="signal peptide" evidence="6">
    <location>
        <begin position="1"/>
        <end position="20"/>
    </location>
</feature>
<name>A0A6M0QEV2_9BACI</name>
<dbReference type="GO" id="GO:1901359">
    <property type="term" value="F:tungstate binding"/>
    <property type="evidence" value="ECO:0007669"/>
    <property type="project" value="UniProtKB-ARBA"/>
</dbReference>
<dbReference type="PANTHER" id="PTHR30632:SF0">
    <property type="entry name" value="SULFATE-BINDING PROTEIN"/>
    <property type="match status" value="1"/>
</dbReference>
<evidence type="ECO:0000256" key="4">
    <source>
        <dbReference type="ARBA" id="ARBA00022729"/>
    </source>
</evidence>
<gene>
    <name evidence="7" type="primary">modA</name>
    <name evidence="7" type="ORF">G4D63_19290</name>
</gene>
<feature type="binding site" evidence="5">
    <location>
        <position position="148"/>
    </location>
    <ligand>
        <name>molybdate</name>
        <dbReference type="ChEBI" id="CHEBI:36264"/>
    </ligand>
</feature>
<dbReference type="InterPro" id="IPR050682">
    <property type="entry name" value="ModA/WtpA"/>
</dbReference>
<feature type="chain" id="PRO_5039586271" evidence="6">
    <location>
        <begin position="21"/>
        <end position="261"/>
    </location>
</feature>
<feature type="binding site" evidence="5">
    <location>
        <position position="41"/>
    </location>
    <ligand>
        <name>molybdate</name>
        <dbReference type="ChEBI" id="CHEBI:36264"/>
    </ligand>
</feature>
<dbReference type="GO" id="GO:0046872">
    <property type="term" value="F:metal ion binding"/>
    <property type="evidence" value="ECO:0007669"/>
    <property type="project" value="UniProtKB-KW"/>
</dbReference>
<evidence type="ECO:0000256" key="2">
    <source>
        <dbReference type="ARBA" id="ARBA00022505"/>
    </source>
</evidence>
<proteinExistence type="inferred from homology"/>